<name>A0A2J8I559_VIBDI</name>
<keyword evidence="3" id="KW-0238">DNA-binding</keyword>
<evidence type="ECO:0000256" key="1">
    <source>
        <dbReference type="ARBA" id="ARBA00022491"/>
    </source>
</evidence>
<dbReference type="CDD" id="cd01392">
    <property type="entry name" value="HTH_LacI"/>
    <property type="match status" value="1"/>
</dbReference>
<organism evidence="6 7">
    <name type="scientific">Vibrio diazotrophicus</name>
    <dbReference type="NCBI Taxonomy" id="685"/>
    <lineage>
        <taxon>Bacteria</taxon>
        <taxon>Pseudomonadati</taxon>
        <taxon>Pseudomonadota</taxon>
        <taxon>Gammaproteobacteria</taxon>
        <taxon>Vibrionales</taxon>
        <taxon>Vibrionaceae</taxon>
        <taxon>Vibrio</taxon>
    </lineage>
</organism>
<dbReference type="Pfam" id="PF00356">
    <property type="entry name" value="LacI"/>
    <property type="match status" value="1"/>
</dbReference>
<reference evidence="6 7" key="1">
    <citation type="submission" date="2018-01" db="EMBL/GenBank/DDBJ databases">
        <title>Draft genome sequences of six Vibrio diazotrophicus strains isolated from deep-sea sediments of the Baltic Sea.</title>
        <authorList>
            <person name="Castillo D."/>
            <person name="Vandieken V."/>
            <person name="Chiang O."/>
            <person name="Middelboe M."/>
        </authorList>
    </citation>
    <scope>NUCLEOTIDE SEQUENCE [LARGE SCALE GENOMIC DNA]</scope>
    <source>
        <strain evidence="6 7">60.27F</strain>
    </source>
</reference>
<keyword evidence="2" id="KW-0805">Transcription regulation</keyword>
<dbReference type="InterPro" id="IPR028082">
    <property type="entry name" value="Peripla_BP_I"/>
</dbReference>
<dbReference type="GO" id="GO:0003700">
    <property type="term" value="F:DNA-binding transcription factor activity"/>
    <property type="evidence" value="ECO:0007669"/>
    <property type="project" value="TreeGrafter"/>
</dbReference>
<dbReference type="Pfam" id="PF13377">
    <property type="entry name" value="Peripla_BP_3"/>
    <property type="match status" value="1"/>
</dbReference>
<keyword evidence="4" id="KW-0804">Transcription</keyword>
<evidence type="ECO:0000256" key="3">
    <source>
        <dbReference type="ARBA" id="ARBA00023125"/>
    </source>
</evidence>
<dbReference type="SUPFAM" id="SSF47413">
    <property type="entry name" value="lambda repressor-like DNA-binding domains"/>
    <property type="match status" value="1"/>
</dbReference>
<dbReference type="EMBL" id="POSK01000003">
    <property type="protein sequence ID" value="PNI05621.1"/>
    <property type="molecule type" value="Genomic_DNA"/>
</dbReference>
<accession>A0A2J8I559</accession>
<comment type="caution">
    <text evidence="6">The sequence shown here is derived from an EMBL/GenBank/DDBJ whole genome shotgun (WGS) entry which is preliminary data.</text>
</comment>
<dbReference type="InterPro" id="IPR000843">
    <property type="entry name" value="HTH_LacI"/>
</dbReference>
<evidence type="ECO:0000256" key="4">
    <source>
        <dbReference type="ARBA" id="ARBA00023163"/>
    </source>
</evidence>
<sequence length="333" mass="36892">MKKPTIYDIAQLAGVSVSTVSRYSNRKTYICKDKVRAIEQAMFELNFKPKNTKISTEKIRSMKIGVVIPTFDNSYFSCILNGMNHWAQNSAYSLRVESSNFSKVREQKIIKQMMDIGVDALVLIVNLSSEEEIKQQVRDVPVLVVAGNNLGSLPSLKFDNVIAGSIATNHLIQLGHTKIVHAHGRLDEGPDAGDRLKGYKRSLLEAGLNINENLIIDGGYYFEYSYKAIDDLISKGIEFTAVFAANDLSAYGVIQALKEHKLDVPNDVSVIGFDDLYTSAISIPSLTTIKQPLYEMGELAMQYIVDLTSMNASIPHVPPVELIKRESTGPVKS</sequence>
<evidence type="ECO:0000313" key="6">
    <source>
        <dbReference type="EMBL" id="PNI05621.1"/>
    </source>
</evidence>
<dbReference type="InterPro" id="IPR046335">
    <property type="entry name" value="LacI/GalR-like_sensor"/>
</dbReference>
<dbReference type="Proteomes" id="UP000236449">
    <property type="component" value="Unassembled WGS sequence"/>
</dbReference>
<dbReference type="SUPFAM" id="SSF53822">
    <property type="entry name" value="Periplasmic binding protein-like I"/>
    <property type="match status" value="1"/>
</dbReference>
<gene>
    <name evidence="6" type="ORF">C1N32_05840</name>
</gene>
<dbReference type="PANTHER" id="PTHR30146">
    <property type="entry name" value="LACI-RELATED TRANSCRIPTIONAL REPRESSOR"/>
    <property type="match status" value="1"/>
</dbReference>
<dbReference type="InterPro" id="IPR010982">
    <property type="entry name" value="Lambda_DNA-bd_dom_sf"/>
</dbReference>
<dbReference type="PANTHER" id="PTHR30146:SF148">
    <property type="entry name" value="HTH-TYPE TRANSCRIPTIONAL REPRESSOR PURR-RELATED"/>
    <property type="match status" value="1"/>
</dbReference>
<dbReference type="Gene3D" id="3.40.50.2300">
    <property type="match status" value="2"/>
</dbReference>
<dbReference type="Gene3D" id="1.10.260.40">
    <property type="entry name" value="lambda repressor-like DNA-binding domains"/>
    <property type="match status" value="1"/>
</dbReference>
<dbReference type="SMART" id="SM00354">
    <property type="entry name" value="HTH_LACI"/>
    <property type="match status" value="1"/>
</dbReference>
<dbReference type="AlphaFoldDB" id="A0A2J8I559"/>
<dbReference type="GO" id="GO:0000976">
    <property type="term" value="F:transcription cis-regulatory region binding"/>
    <property type="evidence" value="ECO:0007669"/>
    <property type="project" value="TreeGrafter"/>
</dbReference>
<dbReference type="OrthoDB" id="5681588at2"/>
<dbReference type="RefSeq" id="WP_102965684.1">
    <property type="nucleotide sequence ID" value="NZ_POSK01000003.1"/>
</dbReference>
<keyword evidence="1" id="KW-0678">Repressor</keyword>
<evidence type="ECO:0000256" key="2">
    <source>
        <dbReference type="ARBA" id="ARBA00023015"/>
    </source>
</evidence>
<evidence type="ECO:0000313" key="7">
    <source>
        <dbReference type="Proteomes" id="UP000236449"/>
    </source>
</evidence>
<feature type="domain" description="HTH lacI-type" evidence="5">
    <location>
        <begin position="4"/>
        <end position="58"/>
    </location>
</feature>
<dbReference type="PROSITE" id="PS50932">
    <property type="entry name" value="HTH_LACI_2"/>
    <property type="match status" value="1"/>
</dbReference>
<evidence type="ECO:0000259" key="5">
    <source>
        <dbReference type="PROSITE" id="PS50932"/>
    </source>
</evidence>
<proteinExistence type="predicted"/>
<protein>
    <recommendedName>
        <fullName evidence="5">HTH lacI-type domain-containing protein</fullName>
    </recommendedName>
</protein>